<dbReference type="AlphaFoldDB" id="C4FLD4"/>
<keyword evidence="2" id="KW-0808">Transferase</keyword>
<dbReference type="InterPro" id="IPR050834">
    <property type="entry name" value="Glycosyltransf_2"/>
</dbReference>
<protein>
    <submittedName>
        <fullName evidence="2">Putative glycosyl transferase, group 2 family protein</fullName>
    </submittedName>
</protein>
<dbReference type="GO" id="GO:0016740">
    <property type="term" value="F:transferase activity"/>
    <property type="evidence" value="ECO:0007669"/>
    <property type="project" value="UniProtKB-KW"/>
</dbReference>
<dbReference type="OrthoDB" id="8335at2"/>
<proteinExistence type="predicted"/>
<dbReference type="Gene3D" id="3.90.550.10">
    <property type="entry name" value="Spore Coat Polysaccharide Biosynthesis Protein SpsA, Chain A"/>
    <property type="match status" value="2"/>
</dbReference>
<reference evidence="2 3" key="1">
    <citation type="submission" date="2009-04" db="EMBL/GenBank/DDBJ databases">
        <authorList>
            <person name="Reysenbach A.-L."/>
            <person name="Heidelberg J.F."/>
            <person name="Nelson W.C."/>
        </authorList>
    </citation>
    <scope>NUCLEOTIDE SEQUENCE [LARGE SCALE GENOMIC DNA]</scope>
    <source>
        <strain evidence="2 3">SS-5</strain>
    </source>
</reference>
<sequence>MTDLKISVLIPTYNRPEYLREALRSIINQSLKPYEVIVADDNPNEEINKKNFEVVNEFAKDYPFIKYHKNEKNLGSAENYKNLFYLASGDLIHFLCDDDILAPYILEELSKPFKDDDIVISAGKTLFVDEKLRVIYLPALRNHLEFYEKHFNDSCVNGKWLIEKSLEKLFNIMGSFSGFMFRKDKVDFELFKFDNIEFEANADWFLWMNLAKKGKVYLSNKASNLYRMHETNDQLNIKTILKEAIERQTFLTKEFIGSLGIDENLFRYKDGFTRNLYYIDAFYQYIKTDRKLSKDLKQLLNKIYNANLDLKIEREPFSIIIVSYNSSDTIKECIQSVLDSYLIENDEIIIVDNNSKDNTVEIVESFNDSRIKIIKNSENLGYSKAINQGAQLSKNPYLVFLNPDTVVISKDWLNRFYKELQDKQVAMVGPVSDIAIHKNILSYYIPPNLRFLDLKRYERFLKYIYNQYHEDTTFLSGFCIGISKERFLEFGKFDEDLILKFNDFDFSLKAQEKNLKQYVLPSVLIAHKNHISFEEDIKEANYLNKLSLYNFLKKLIKKYGYGNVPNPIDLFMKDVRKTEPFYAFDLSDGRYRYVFKFTDKEKPKDFFRQ</sequence>
<dbReference type="RefSeq" id="WP_007547702.1">
    <property type="nucleotide sequence ID" value="NZ_ABZS01000149.1"/>
</dbReference>
<name>C4FLD4_9AQUI</name>
<dbReference type="Proteomes" id="UP000005540">
    <property type="component" value="Unassembled WGS sequence"/>
</dbReference>
<dbReference type="InterPro" id="IPR001173">
    <property type="entry name" value="Glyco_trans_2-like"/>
</dbReference>
<dbReference type="PANTHER" id="PTHR43685:SF2">
    <property type="entry name" value="GLYCOSYLTRANSFERASE 2-LIKE DOMAIN-CONTAINING PROTEIN"/>
    <property type="match status" value="1"/>
</dbReference>
<gene>
    <name evidence="2" type="ORF">SULYE_1388</name>
</gene>
<keyword evidence="3" id="KW-1185">Reference proteome</keyword>
<comment type="caution">
    <text evidence="2">The sequence shown here is derived from an EMBL/GenBank/DDBJ whole genome shotgun (WGS) entry which is preliminary data.</text>
</comment>
<dbReference type="InterPro" id="IPR029044">
    <property type="entry name" value="Nucleotide-diphossugar_trans"/>
</dbReference>
<evidence type="ECO:0000259" key="1">
    <source>
        <dbReference type="Pfam" id="PF00535"/>
    </source>
</evidence>
<organism evidence="2 3">
    <name type="scientific">Sulfurihydrogenibium yellowstonense SS-5</name>
    <dbReference type="NCBI Taxonomy" id="432331"/>
    <lineage>
        <taxon>Bacteria</taxon>
        <taxon>Pseudomonadati</taxon>
        <taxon>Aquificota</taxon>
        <taxon>Aquificia</taxon>
        <taxon>Aquificales</taxon>
        <taxon>Hydrogenothermaceae</taxon>
        <taxon>Sulfurihydrogenibium</taxon>
    </lineage>
</organism>
<dbReference type="SUPFAM" id="SSF53448">
    <property type="entry name" value="Nucleotide-diphospho-sugar transferases"/>
    <property type="match status" value="2"/>
</dbReference>
<dbReference type="PANTHER" id="PTHR43685">
    <property type="entry name" value="GLYCOSYLTRANSFERASE"/>
    <property type="match status" value="1"/>
</dbReference>
<feature type="non-terminal residue" evidence="2">
    <location>
        <position position="609"/>
    </location>
</feature>
<dbReference type="Pfam" id="PF00535">
    <property type="entry name" value="Glycos_transf_2"/>
    <property type="match status" value="2"/>
</dbReference>
<feature type="domain" description="Glycosyltransferase 2-like" evidence="1">
    <location>
        <begin position="7"/>
        <end position="139"/>
    </location>
</feature>
<dbReference type="EMBL" id="ABZS01000149">
    <property type="protein sequence ID" value="EEP60117.1"/>
    <property type="molecule type" value="Genomic_DNA"/>
</dbReference>
<evidence type="ECO:0000313" key="2">
    <source>
        <dbReference type="EMBL" id="EEP60117.1"/>
    </source>
</evidence>
<accession>C4FLD4</accession>
<feature type="domain" description="Glycosyltransferase 2-like" evidence="1">
    <location>
        <begin position="318"/>
        <end position="485"/>
    </location>
</feature>
<evidence type="ECO:0000313" key="3">
    <source>
        <dbReference type="Proteomes" id="UP000005540"/>
    </source>
</evidence>
<dbReference type="CDD" id="cd04186">
    <property type="entry name" value="GT_2_like_c"/>
    <property type="match status" value="1"/>
</dbReference>